<dbReference type="GO" id="GO:0003723">
    <property type="term" value="F:RNA binding"/>
    <property type="evidence" value="ECO:0007669"/>
    <property type="project" value="UniProtKB-UniRule"/>
</dbReference>
<proteinExistence type="predicted"/>
<keyword evidence="7" id="KW-1185">Reference proteome</keyword>
<evidence type="ECO:0000313" key="7">
    <source>
        <dbReference type="Proteomes" id="UP000261540"/>
    </source>
</evidence>
<sequence length="446" mass="48840">MAGFCRSLLRSAGYRTMVRLVSPKVGRDADRGAAAAAAMLGHLCGRGPQPSRRPLAASLGEPVSLRAFSTEAGVPFNEEEYPPLPEYNSSRERKDKEVFIVFAKGLPWSCTTEDLLVFFSDCKIRDGVNGIHLMQKENGQPSGKAFIEMERKEDLQKALRKHRHYLGPRYVEVKEASDSDIEGLQASAAQPPAQDGVVKLQGLPYSCTVEDVAQFFSGLDIVENGVTFVLDKRGRSSGVAFVEFASQEMADLALKRDREIIGTRYIEVFPSQKSSITSCSDSRRTESPGFPADRSGESPHHHSPPSRTSSVKDPASLQHCVHMRGLPFLATGQDVVNVRPESQMVVGEPRSGGAALRFITAWFYPMGFDGRGMPANPAHWGFPVSLPLSPFVLWVFCSPPPSSSRRCSRQRFAWSTVVTAGPAARLTSTSRATRTPCRPCPEIRPG</sequence>
<evidence type="ECO:0000256" key="3">
    <source>
        <dbReference type="PROSITE-ProRule" id="PRU00176"/>
    </source>
</evidence>
<dbReference type="InterPro" id="IPR012677">
    <property type="entry name" value="Nucleotide-bd_a/b_plait_sf"/>
</dbReference>
<dbReference type="InterPro" id="IPR050666">
    <property type="entry name" value="ESRP"/>
</dbReference>
<dbReference type="PROSITE" id="PS50102">
    <property type="entry name" value="RRM"/>
    <property type="match status" value="2"/>
</dbReference>
<dbReference type="Proteomes" id="UP000261540">
    <property type="component" value="Unplaced"/>
</dbReference>
<dbReference type="CDD" id="cd12504">
    <property type="entry name" value="RRM2_hnRNPH_CRSF1_like"/>
    <property type="match status" value="1"/>
</dbReference>
<keyword evidence="2 3" id="KW-0694">RNA-binding</keyword>
<reference evidence="6" key="1">
    <citation type="submission" date="2025-08" db="UniProtKB">
        <authorList>
            <consortium name="Ensembl"/>
        </authorList>
    </citation>
    <scope>IDENTIFICATION</scope>
</reference>
<evidence type="ECO:0000256" key="1">
    <source>
        <dbReference type="ARBA" id="ARBA00022737"/>
    </source>
</evidence>
<dbReference type="PANTHER" id="PTHR13976">
    <property type="entry name" value="HETEROGENEOUS NUCLEAR RIBONUCLEOPROTEIN-RELATED"/>
    <property type="match status" value="1"/>
</dbReference>
<evidence type="ECO:0000256" key="4">
    <source>
        <dbReference type="SAM" id="MobiDB-lite"/>
    </source>
</evidence>
<dbReference type="AlphaFoldDB" id="A0A3B3Q6F8"/>
<protein>
    <submittedName>
        <fullName evidence="6">G-rich RNA sequence binding factor 1</fullName>
    </submittedName>
</protein>
<organism evidence="6 7">
    <name type="scientific">Paramormyrops kingsleyae</name>
    <dbReference type="NCBI Taxonomy" id="1676925"/>
    <lineage>
        <taxon>Eukaryota</taxon>
        <taxon>Metazoa</taxon>
        <taxon>Chordata</taxon>
        <taxon>Craniata</taxon>
        <taxon>Vertebrata</taxon>
        <taxon>Euteleostomi</taxon>
        <taxon>Actinopterygii</taxon>
        <taxon>Neopterygii</taxon>
        <taxon>Teleostei</taxon>
        <taxon>Osteoglossocephala</taxon>
        <taxon>Osteoglossomorpha</taxon>
        <taxon>Osteoglossiformes</taxon>
        <taxon>Mormyridae</taxon>
        <taxon>Paramormyrops</taxon>
    </lineage>
</organism>
<dbReference type="SUPFAM" id="SSF54928">
    <property type="entry name" value="RNA-binding domain, RBD"/>
    <property type="match status" value="2"/>
</dbReference>
<name>A0A3B3Q6F8_9TELE</name>
<feature type="region of interest" description="Disordered" evidence="4">
    <location>
        <begin position="425"/>
        <end position="446"/>
    </location>
</feature>
<feature type="compositionally biased region" description="Low complexity" evidence="4">
    <location>
        <begin position="425"/>
        <end position="435"/>
    </location>
</feature>
<dbReference type="Pfam" id="PF00076">
    <property type="entry name" value="RRM_1"/>
    <property type="match status" value="2"/>
</dbReference>
<dbReference type="SMART" id="SM00360">
    <property type="entry name" value="RRM"/>
    <property type="match status" value="2"/>
</dbReference>
<evidence type="ECO:0000313" key="6">
    <source>
        <dbReference type="Ensembl" id="ENSPKIP00000000991.1"/>
    </source>
</evidence>
<accession>A0A3B3Q6F8</accession>
<feature type="region of interest" description="Disordered" evidence="4">
    <location>
        <begin position="276"/>
        <end position="314"/>
    </location>
</feature>
<feature type="domain" description="RRM" evidence="5">
    <location>
        <begin position="99"/>
        <end position="178"/>
    </location>
</feature>
<keyword evidence="1" id="KW-0677">Repeat</keyword>
<feature type="domain" description="RRM" evidence="5">
    <location>
        <begin position="196"/>
        <end position="273"/>
    </location>
</feature>
<dbReference type="Ensembl" id="ENSPKIT00000024897.1">
    <property type="protein sequence ID" value="ENSPKIP00000000991.1"/>
    <property type="gene ID" value="ENSPKIG00000019432.1"/>
</dbReference>
<evidence type="ECO:0000256" key="2">
    <source>
        <dbReference type="ARBA" id="ARBA00022884"/>
    </source>
</evidence>
<dbReference type="PROSITE" id="PS50890">
    <property type="entry name" value="PUA"/>
    <property type="match status" value="1"/>
</dbReference>
<dbReference type="GeneTree" id="ENSGT00940000165677"/>
<reference evidence="6" key="2">
    <citation type="submission" date="2025-09" db="UniProtKB">
        <authorList>
            <consortium name="Ensembl"/>
        </authorList>
    </citation>
    <scope>IDENTIFICATION</scope>
</reference>
<dbReference type="STRING" id="1676925.ENSPKIP00000000991"/>
<dbReference type="InterPro" id="IPR000504">
    <property type="entry name" value="RRM_dom"/>
</dbReference>
<dbReference type="Gene3D" id="3.30.70.330">
    <property type="match status" value="2"/>
</dbReference>
<dbReference type="InterPro" id="IPR035979">
    <property type="entry name" value="RBD_domain_sf"/>
</dbReference>
<evidence type="ECO:0000259" key="5">
    <source>
        <dbReference type="PROSITE" id="PS50102"/>
    </source>
</evidence>